<feature type="domain" description="Protein kinase" evidence="8">
    <location>
        <begin position="265"/>
        <end position="546"/>
    </location>
</feature>
<dbReference type="SMART" id="SM00220">
    <property type="entry name" value="S_TKc"/>
    <property type="match status" value="1"/>
</dbReference>
<dbReference type="AlphaFoldDB" id="E4YK27"/>
<dbReference type="InterPro" id="IPR017441">
    <property type="entry name" value="Protein_kinase_ATP_BS"/>
</dbReference>
<protein>
    <recommendedName>
        <fullName evidence="8">Protein kinase domain-containing protein</fullName>
    </recommendedName>
</protein>
<evidence type="ECO:0000256" key="5">
    <source>
        <dbReference type="PIRSR" id="PIRSR000615-3"/>
    </source>
</evidence>
<keyword evidence="2 6" id="KW-0547">Nucleotide-binding</keyword>
<dbReference type="InterPro" id="IPR011009">
    <property type="entry name" value="Kinase-like_dom_sf"/>
</dbReference>
<dbReference type="Proteomes" id="UP000011014">
    <property type="component" value="Unassembled WGS sequence"/>
</dbReference>
<feature type="active site" description="Proton acceptor" evidence="4">
    <location>
        <position position="388"/>
    </location>
</feature>
<evidence type="ECO:0000256" key="2">
    <source>
        <dbReference type="ARBA" id="ARBA00022741"/>
    </source>
</evidence>
<proteinExistence type="predicted"/>
<gene>
    <name evidence="9" type="ORF">GSOID_T00028306001</name>
</gene>
<evidence type="ECO:0000256" key="6">
    <source>
        <dbReference type="PROSITE-ProRule" id="PRU10141"/>
    </source>
</evidence>
<keyword evidence="1" id="KW-0418">Kinase</keyword>
<accession>E4YK27</accession>
<dbReference type="PANTHER" id="PTHR44329:SF262">
    <property type="entry name" value="RAF HOMOLOG SERINE_THREONINE-PROTEIN KINASE RAF"/>
    <property type="match status" value="1"/>
</dbReference>
<evidence type="ECO:0000313" key="9">
    <source>
        <dbReference type="EMBL" id="CBY35838.1"/>
    </source>
</evidence>
<dbReference type="CDD" id="cd00029">
    <property type="entry name" value="C1"/>
    <property type="match status" value="1"/>
</dbReference>
<dbReference type="SUPFAM" id="SSF56112">
    <property type="entry name" value="Protein kinase-like (PK-like)"/>
    <property type="match status" value="1"/>
</dbReference>
<keyword evidence="1" id="KW-0808">Transferase</keyword>
<feature type="compositionally biased region" description="Polar residues" evidence="7">
    <location>
        <begin position="572"/>
        <end position="588"/>
    </location>
</feature>
<dbReference type="Gene3D" id="1.10.510.10">
    <property type="entry name" value="Transferase(Phosphotransferase) domain 1"/>
    <property type="match status" value="1"/>
</dbReference>
<feature type="binding site" evidence="5">
    <location>
        <position position="393"/>
    </location>
    <ligand>
        <name>Mg(2+)</name>
        <dbReference type="ChEBI" id="CHEBI:18420"/>
    </ligand>
</feature>
<dbReference type="PROSITE" id="PS00108">
    <property type="entry name" value="PROTEIN_KINASE_ST"/>
    <property type="match status" value="1"/>
</dbReference>
<dbReference type="PROSITE" id="PS50011">
    <property type="entry name" value="PROTEIN_KINASE_DOM"/>
    <property type="match status" value="1"/>
</dbReference>
<name>E4YK27_OIKDI</name>
<evidence type="ECO:0000259" key="8">
    <source>
        <dbReference type="PROSITE" id="PS50011"/>
    </source>
</evidence>
<dbReference type="Pfam" id="PF07714">
    <property type="entry name" value="PK_Tyr_Ser-Thr"/>
    <property type="match status" value="1"/>
</dbReference>
<keyword evidence="1" id="KW-0723">Serine/threonine-protein kinase</keyword>
<sequence length="588" mass="67613">MTEVKMADDPQYNNYLRIVYEKQALKKDLQDTYRQLHNNLANNSDPHEKAALEKVMDDINTTNELIFSYQHKVEKIRETKESQMPQRAQTIEIHLHNGTCNVTSHHEKTIEEVCKMNNRFFSIDLSKSHLEMHTFDSTGKKERKLLNWSEPSSKYANSELWLKTTDEAYLKSVAANTHCFEVKRKSRKNCSICGGNFFSLPRKLWKCTYSDPAKKKNCDLIVCTQCKENNITKPCISVEDPIGIYKKPEEENNDLDTWKASPEEVKDWNPVGQGTWGIVYKAKWHGPVAVKELKCKNPTDEEVRIFENEVRMLRKTRHEYIILFMAYICEPEKSKLAIIMSWCESSLHKRIHVRSEKMTRLEAISIASQIAQGMGYLHSKTVGILHRDLKSANIFLQSDAKRSVKIGDFGLATTSAARGSSKGGSFRDKTLGSIPWMAPELFRTPAPYSHESDMYAFGCVLYEIFAGEIPYAAKPHLRQEMIIFRVGAGLMKPNLTRLNPREGEEKIVGAESCPEEIQKVMKECYERKPENRPKFEVGDNNLVEMFNTLEASENDEINRINQQQRAAERQVLRSQSLNTAQHSYYGSS</sequence>
<dbReference type="PANTHER" id="PTHR44329">
    <property type="entry name" value="SERINE/THREONINE-PROTEIN KINASE TNNI3K-RELATED"/>
    <property type="match status" value="1"/>
</dbReference>
<evidence type="ECO:0000256" key="4">
    <source>
        <dbReference type="PIRSR" id="PIRSR000615-1"/>
    </source>
</evidence>
<dbReference type="GO" id="GO:0046872">
    <property type="term" value="F:metal ion binding"/>
    <property type="evidence" value="ECO:0007669"/>
    <property type="project" value="UniProtKB-KW"/>
</dbReference>
<feature type="region of interest" description="Disordered" evidence="7">
    <location>
        <begin position="568"/>
        <end position="588"/>
    </location>
</feature>
<keyword evidence="5" id="KW-0479">Metal-binding</keyword>
<evidence type="ECO:0000256" key="3">
    <source>
        <dbReference type="ARBA" id="ARBA00022840"/>
    </source>
</evidence>
<dbReference type="PROSITE" id="PS00107">
    <property type="entry name" value="PROTEIN_KINASE_ATP"/>
    <property type="match status" value="1"/>
</dbReference>
<organism evidence="9">
    <name type="scientific">Oikopleura dioica</name>
    <name type="common">Tunicate</name>
    <dbReference type="NCBI Taxonomy" id="34765"/>
    <lineage>
        <taxon>Eukaryota</taxon>
        <taxon>Metazoa</taxon>
        <taxon>Chordata</taxon>
        <taxon>Tunicata</taxon>
        <taxon>Appendicularia</taxon>
        <taxon>Copelata</taxon>
        <taxon>Oikopleuridae</taxon>
        <taxon>Oikopleura</taxon>
    </lineage>
</organism>
<evidence type="ECO:0000256" key="7">
    <source>
        <dbReference type="SAM" id="MobiDB-lite"/>
    </source>
</evidence>
<dbReference type="EMBL" id="FN654684">
    <property type="protein sequence ID" value="CBY35838.1"/>
    <property type="molecule type" value="Genomic_DNA"/>
</dbReference>
<keyword evidence="5" id="KW-0460">Magnesium</keyword>
<reference evidence="9" key="1">
    <citation type="journal article" date="2010" name="Science">
        <title>Plasticity of animal genome architecture unmasked by rapid evolution of a pelagic tunicate.</title>
        <authorList>
            <person name="Denoeud F."/>
            <person name="Henriet S."/>
            <person name="Mungpakdee S."/>
            <person name="Aury J.M."/>
            <person name="Da Silva C."/>
            <person name="Brinkmann H."/>
            <person name="Mikhaleva J."/>
            <person name="Olsen L.C."/>
            <person name="Jubin C."/>
            <person name="Canestro C."/>
            <person name="Bouquet J.M."/>
            <person name="Danks G."/>
            <person name="Poulain J."/>
            <person name="Campsteijn C."/>
            <person name="Adamski M."/>
            <person name="Cross I."/>
            <person name="Yadetie F."/>
            <person name="Muffato M."/>
            <person name="Louis A."/>
            <person name="Butcher S."/>
            <person name="Tsagkogeorga G."/>
            <person name="Konrad A."/>
            <person name="Singh S."/>
            <person name="Jensen M.F."/>
            <person name="Cong E.H."/>
            <person name="Eikeseth-Otteraa H."/>
            <person name="Noel B."/>
            <person name="Anthouard V."/>
            <person name="Porcel B.M."/>
            <person name="Kachouri-Lafond R."/>
            <person name="Nishino A."/>
            <person name="Ugolini M."/>
            <person name="Chourrout P."/>
            <person name="Nishida H."/>
            <person name="Aasland R."/>
            <person name="Huzurbazar S."/>
            <person name="Westhof E."/>
            <person name="Delsuc F."/>
            <person name="Lehrach H."/>
            <person name="Reinhardt R."/>
            <person name="Weissenbach J."/>
            <person name="Roy S.W."/>
            <person name="Artiguenave F."/>
            <person name="Postlethwait J.H."/>
            <person name="Manak J.R."/>
            <person name="Thompson E.M."/>
            <person name="Jaillon O."/>
            <person name="Du Pasquier L."/>
            <person name="Boudinot P."/>
            <person name="Liberles D.A."/>
            <person name="Volff J.N."/>
            <person name="Philippe H."/>
            <person name="Lenhard B."/>
            <person name="Roest Crollius H."/>
            <person name="Wincker P."/>
            <person name="Chourrout D."/>
        </authorList>
    </citation>
    <scope>NUCLEOTIDE SEQUENCE [LARGE SCALE GENOMIC DNA]</scope>
</reference>
<feature type="binding site" evidence="6">
    <location>
        <position position="291"/>
    </location>
    <ligand>
        <name>ATP</name>
        <dbReference type="ChEBI" id="CHEBI:30616"/>
    </ligand>
</feature>
<dbReference type="InterPro" id="IPR051681">
    <property type="entry name" value="Ser/Thr_Kinases-Pseudokinases"/>
</dbReference>
<keyword evidence="3 6" id="KW-0067">ATP-binding</keyword>
<dbReference type="GO" id="GO:0005524">
    <property type="term" value="F:ATP binding"/>
    <property type="evidence" value="ECO:0007669"/>
    <property type="project" value="UniProtKB-UniRule"/>
</dbReference>
<dbReference type="Gene3D" id="3.30.200.20">
    <property type="entry name" value="Phosphorylase Kinase, domain 1"/>
    <property type="match status" value="1"/>
</dbReference>
<dbReference type="GO" id="GO:0004709">
    <property type="term" value="F:MAP kinase kinase kinase activity"/>
    <property type="evidence" value="ECO:0007669"/>
    <property type="project" value="TreeGrafter"/>
</dbReference>
<feature type="binding site" evidence="5">
    <location>
        <position position="408"/>
    </location>
    <ligand>
        <name>Mg(2+)</name>
        <dbReference type="ChEBI" id="CHEBI:18420"/>
    </ligand>
</feature>
<dbReference type="InterPro" id="IPR001245">
    <property type="entry name" value="Ser-Thr/Tyr_kinase_cat_dom"/>
</dbReference>
<evidence type="ECO:0000256" key="1">
    <source>
        <dbReference type="ARBA" id="ARBA00022527"/>
    </source>
</evidence>
<dbReference type="InterPro" id="IPR008271">
    <property type="entry name" value="Ser/Thr_kinase_AS"/>
</dbReference>
<dbReference type="InterPro" id="IPR000719">
    <property type="entry name" value="Prot_kinase_dom"/>
</dbReference>